<gene>
    <name evidence="2" type="ORF">AVDCRST_MAG37-50</name>
</gene>
<dbReference type="PROSITE" id="PS51257">
    <property type="entry name" value="PROKAR_LIPOPROTEIN"/>
    <property type="match status" value="1"/>
</dbReference>
<feature type="transmembrane region" description="Helical" evidence="1">
    <location>
        <begin position="316"/>
        <end position="341"/>
    </location>
</feature>
<feature type="transmembrane region" description="Helical" evidence="1">
    <location>
        <begin position="255"/>
        <end position="274"/>
    </location>
</feature>
<feature type="transmembrane region" description="Helical" evidence="1">
    <location>
        <begin position="286"/>
        <end position="310"/>
    </location>
</feature>
<keyword evidence="1" id="KW-1133">Transmembrane helix</keyword>
<evidence type="ECO:0000256" key="1">
    <source>
        <dbReference type="SAM" id="Phobius"/>
    </source>
</evidence>
<keyword evidence="1" id="KW-0812">Transmembrane</keyword>
<keyword evidence="1" id="KW-0472">Membrane</keyword>
<accession>A0A6J4PS20</accession>
<sequence length="385" mass="41140">MVAAEERRASVLLWWVAGCAIGGAVGASVPFVSLFILQGILGVAQWLVLRRYLDWAGLWIVASLFGWLVGQISRGFLIVVFPELGNALSGTSVDPLWAYEPLVWAVFGLIQSLAFLAVLRPRSLALTILWTIASSLGGILVMVFMYFGIPDRFTGPYAGLESIWIVALSGSALCALYGVPTGLVLIRIIRTAPLWSISTPRDETRAGTGEDPPRRESSRTKRYLWGLMVLAAALAGNMVASLVTVPLGLVMLEPLWWPLTFGVGALFSALCAFWAGELFGLGRGRLLPIVGVTLAVALIAAGAILALPLIAGRDVFNAFFFISLALRVLVALVAGLATWLLRASRGDTDYATQRDLRVTAWLIALAVLCLVGALVFSAVLTGGTV</sequence>
<proteinExistence type="predicted"/>
<feature type="transmembrane region" description="Helical" evidence="1">
    <location>
        <begin position="126"/>
        <end position="147"/>
    </location>
</feature>
<organism evidence="2">
    <name type="scientific">uncultured Rubrobacteraceae bacterium</name>
    <dbReference type="NCBI Taxonomy" id="349277"/>
    <lineage>
        <taxon>Bacteria</taxon>
        <taxon>Bacillati</taxon>
        <taxon>Actinomycetota</taxon>
        <taxon>Rubrobacteria</taxon>
        <taxon>Rubrobacterales</taxon>
        <taxon>Rubrobacteraceae</taxon>
        <taxon>environmental samples</taxon>
    </lineage>
</organism>
<reference evidence="2" key="1">
    <citation type="submission" date="2020-02" db="EMBL/GenBank/DDBJ databases">
        <authorList>
            <person name="Meier V. D."/>
        </authorList>
    </citation>
    <scope>NUCLEOTIDE SEQUENCE</scope>
    <source>
        <strain evidence="2">AVDCRST_MAG37</strain>
    </source>
</reference>
<dbReference type="AlphaFoldDB" id="A0A6J4PS20"/>
<feature type="transmembrane region" description="Helical" evidence="1">
    <location>
        <begin position="162"/>
        <end position="186"/>
    </location>
</feature>
<feature type="transmembrane region" description="Helical" evidence="1">
    <location>
        <begin position="12"/>
        <end position="37"/>
    </location>
</feature>
<feature type="transmembrane region" description="Helical" evidence="1">
    <location>
        <begin position="101"/>
        <end position="119"/>
    </location>
</feature>
<protein>
    <submittedName>
        <fullName evidence="2">Uncharacterized protein</fullName>
    </submittedName>
</protein>
<feature type="transmembrane region" description="Helical" evidence="1">
    <location>
        <begin position="58"/>
        <end position="81"/>
    </location>
</feature>
<evidence type="ECO:0000313" key="2">
    <source>
        <dbReference type="EMBL" id="CAA9422764.1"/>
    </source>
</evidence>
<feature type="transmembrane region" description="Helical" evidence="1">
    <location>
        <begin position="361"/>
        <end position="380"/>
    </location>
</feature>
<dbReference type="EMBL" id="CADCVD010000004">
    <property type="protein sequence ID" value="CAA9422764.1"/>
    <property type="molecule type" value="Genomic_DNA"/>
</dbReference>
<feature type="transmembrane region" description="Helical" evidence="1">
    <location>
        <begin position="223"/>
        <end position="249"/>
    </location>
</feature>
<name>A0A6J4PS20_9ACTN</name>